<comment type="caution">
    <text evidence="2">The sequence shown here is derived from an EMBL/GenBank/DDBJ whole genome shotgun (WGS) entry which is preliminary data.</text>
</comment>
<dbReference type="Proteomes" id="UP001154255">
    <property type="component" value="Unassembled WGS sequence"/>
</dbReference>
<accession>A0A9W4TPJ5</accession>
<dbReference type="EMBL" id="CAMXCM010000003">
    <property type="protein sequence ID" value="CAI3943192.1"/>
    <property type="molecule type" value="Genomic_DNA"/>
</dbReference>
<evidence type="ECO:0000313" key="2">
    <source>
        <dbReference type="EMBL" id="CAI3943192.1"/>
    </source>
</evidence>
<organism evidence="2 3">
    <name type="scientific">Commensalibacter communis</name>
    <dbReference type="NCBI Taxonomy" id="2972786"/>
    <lineage>
        <taxon>Bacteria</taxon>
        <taxon>Pseudomonadati</taxon>
        <taxon>Pseudomonadota</taxon>
        <taxon>Alphaproteobacteria</taxon>
        <taxon>Acetobacterales</taxon>
        <taxon>Acetobacteraceae</taxon>
    </lineage>
</organism>
<dbReference type="AlphaFoldDB" id="A0A9W4TPJ5"/>
<feature type="domain" description="Polysaccharide pyruvyl transferase" evidence="1">
    <location>
        <begin position="34"/>
        <end position="242"/>
    </location>
</feature>
<proteinExistence type="predicted"/>
<sequence>MSGVRHMIYNDTLSKILNELQYKYRFIYKSNPGNAGDSVIAAATYDYFEKNRLLFSFWSDKETYNSQRDILIYAGGGNLIEGLYMDGYNFINQQYKSFYKTIILPHTILGYDDLFVNNQDRFIICCREEITYNKIVSLGYIDNKSVLLTHDMAFGLILRKYLDKKTPISLKGEVNCFRTDDESNFNSKHENNHDISLSWNGDYWANISLARNSTRSLISFLREFKVVNTDRLHIAILGSLLNMNVKFYPNSYYKNEAVFNRSILNMFPNTIFIK</sequence>
<name>A0A9W4TPJ5_9PROT</name>
<protein>
    <submittedName>
        <fullName evidence="2">Predicted pyruvyl transferase (EpsI)</fullName>
    </submittedName>
</protein>
<dbReference type="Pfam" id="PF04230">
    <property type="entry name" value="PS_pyruv_trans"/>
    <property type="match status" value="1"/>
</dbReference>
<evidence type="ECO:0000313" key="3">
    <source>
        <dbReference type="Proteomes" id="UP001154255"/>
    </source>
</evidence>
<dbReference type="GO" id="GO:0016740">
    <property type="term" value="F:transferase activity"/>
    <property type="evidence" value="ECO:0007669"/>
    <property type="project" value="UniProtKB-KW"/>
</dbReference>
<keyword evidence="2" id="KW-0808">Transferase</keyword>
<evidence type="ECO:0000259" key="1">
    <source>
        <dbReference type="Pfam" id="PF04230"/>
    </source>
</evidence>
<dbReference type="InterPro" id="IPR007345">
    <property type="entry name" value="Polysacch_pyruvyl_Trfase"/>
</dbReference>
<reference evidence="2" key="1">
    <citation type="submission" date="2022-10" db="EMBL/GenBank/DDBJ databases">
        <authorList>
            <person name="Botero Cardona J."/>
        </authorList>
    </citation>
    <scope>NUCLEOTIDE SEQUENCE</scope>
    <source>
        <strain evidence="2">LMG 31819</strain>
    </source>
</reference>
<gene>
    <name evidence="2" type="ORF">R53530_LOCUS1360</name>
</gene>